<dbReference type="SUPFAM" id="SSF52833">
    <property type="entry name" value="Thioredoxin-like"/>
    <property type="match status" value="1"/>
</dbReference>
<dbReference type="GO" id="GO:0016491">
    <property type="term" value="F:oxidoreductase activity"/>
    <property type="evidence" value="ECO:0007669"/>
    <property type="project" value="InterPro"/>
</dbReference>
<keyword evidence="3" id="KW-0812">Transmembrane</keyword>
<dbReference type="STRING" id="632773.BBEV_1397"/>
<dbReference type="CDD" id="cd02966">
    <property type="entry name" value="TlpA_like_family"/>
    <property type="match status" value="1"/>
</dbReference>
<feature type="domain" description="Thioredoxin" evidence="6">
    <location>
        <begin position="35"/>
        <end position="173"/>
    </location>
</feature>
<dbReference type="InterPro" id="IPR050553">
    <property type="entry name" value="Thioredoxin_ResA/DsbE_sf"/>
</dbReference>
<dbReference type="AlphaFoldDB" id="A0A1D7QUS3"/>
<keyword evidence="2" id="KW-0201">Cytochrome c-type biogenesis</keyword>
<dbReference type="KEGG" id="bbev:BBEV_1397"/>
<evidence type="ECO:0000259" key="6">
    <source>
        <dbReference type="PROSITE" id="PS51352"/>
    </source>
</evidence>
<accession>A0A1D7QUS3</accession>
<evidence type="ECO:0000313" key="8">
    <source>
        <dbReference type="Proteomes" id="UP000094463"/>
    </source>
</evidence>
<proteinExistence type="predicted"/>
<evidence type="ECO:0000256" key="5">
    <source>
        <dbReference type="ARBA" id="ARBA00023284"/>
    </source>
</evidence>
<dbReference type="InterPro" id="IPR000866">
    <property type="entry name" value="AhpC/TSA"/>
</dbReference>
<evidence type="ECO:0000256" key="2">
    <source>
        <dbReference type="ARBA" id="ARBA00022748"/>
    </source>
</evidence>
<dbReference type="GO" id="GO:0016209">
    <property type="term" value="F:antioxidant activity"/>
    <property type="evidence" value="ECO:0007669"/>
    <property type="project" value="InterPro"/>
</dbReference>
<organism evidence="7 8">
    <name type="scientific">Salisediminibacterium beveridgei</name>
    <dbReference type="NCBI Taxonomy" id="632773"/>
    <lineage>
        <taxon>Bacteria</taxon>
        <taxon>Bacillati</taxon>
        <taxon>Bacillota</taxon>
        <taxon>Bacilli</taxon>
        <taxon>Bacillales</taxon>
        <taxon>Bacillaceae</taxon>
        <taxon>Salisediminibacterium</taxon>
    </lineage>
</organism>
<sequence>MKNRRFLMRLSILLVMLAAVGYAFYVNFSEERGVVDAGDSAPNFEVTDLDGKPVELEDFRGQGVYLNFWATYCVYCRDKMQYLQEYEASYEDQDVVILNVNVDETSLQVERHKERQGLEFPLYIDRNMLVSHSYGVVSLPSVFLIDEEGIVIERQVGGKTEAQVVDSLDSLIP</sequence>
<gene>
    <name evidence="7" type="primary">resA-2</name>
    <name evidence="7" type="ORF">BBEV_1397</name>
</gene>
<comment type="subcellular location">
    <subcellularLocation>
        <location evidence="1">Cell envelope</location>
    </subcellularLocation>
</comment>
<dbReference type="InterPro" id="IPR036249">
    <property type="entry name" value="Thioredoxin-like_sf"/>
</dbReference>
<evidence type="ECO:0000256" key="3">
    <source>
        <dbReference type="ARBA" id="ARBA00022968"/>
    </source>
</evidence>
<dbReference type="PANTHER" id="PTHR42852">
    <property type="entry name" value="THIOL:DISULFIDE INTERCHANGE PROTEIN DSBE"/>
    <property type="match status" value="1"/>
</dbReference>
<keyword evidence="5" id="KW-0676">Redox-active center</keyword>
<name>A0A1D7QUS3_9BACI</name>
<dbReference type="EMBL" id="CP012502">
    <property type="protein sequence ID" value="AOM82760.1"/>
    <property type="molecule type" value="Genomic_DNA"/>
</dbReference>
<dbReference type="Pfam" id="PF00578">
    <property type="entry name" value="AhpC-TSA"/>
    <property type="match status" value="1"/>
</dbReference>
<dbReference type="NCBIfam" id="NF002854">
    <property type="entry name" value="PRK03147.1"/>
    <property type="match status" value="1"/>
</dbReference>
<dbReference type="GO" id="GO:0017004">
    <property type="term" value="P:cytochrome complex assembly"/>
    <property type="evidence" value="ECO:0007669"/>
    <property type="project" value="UniProtKB-KW"/>
</dbReference>
<dbReference type="Proteomes" id="UP000094463">
    <property type="component" value="Chromosome"/>
</dbReference>
<dbReference type="GO" id="GO:0030313">
    <property type="term" value="C:cell envelope"/>
    <property type="evidence" value="ECO:0007669"/>
    <property type="project" value="UniProtKB-SubCell"/>
</dbReference>
<dbReference type="Gene3D" id="3.40.30.10">
    <property type="entry name" value="Glutaredoxin"/>
    <property type="match status" value="1"/>
</dbReference>
<keyword evidence="4" id="KW-1015">Disulfide bond</keyword>
<evidence type="ECO:0000256" key="1">
    <source>
        <dbReference type="ARBA" id="ARBA00004196"/>
    </source>
</evidence>
<evidence type="ECO:0000256" key="4">
    <source>
        <dbReference type="ARBA" id="ARBA00023157"/>
    </source>
</evidence>
<dbReference type="PROSITE" id="PS51352">
    <property type="entry name" value="THIOREDOXIN_2"/>
    <property type="match status" value="1"/>
</dbReference>
<dbReference type="RefSeq" id="WP_069364811.1">
    <property type="nucleotide sequence ID" value="NZ_CP012502.1"/>
</dbReference>
<dbReference type="PANTHER" id="PTHR42852:SF6">
    <property type="entry name" value="THIOL:DISULFIDE INTERCHANGE PROTEIN DSBE"/>
    <property type="match status" value="1"/>
</dbReference>
<dbReference type="InterPro" id="IPR013766">
    <property type="entry name" value="Thioredoxin_domain"/>
</dbReference>
<keyword evidence="3" id="KW-0735">Signal-anchor</keyword>
<protein>
    <submittedName>
        <fullName evidence="7">Cytochrome c-type biogenesis protein ResA</fullName>
    </submittedName>
</protein>
<dbReference type="OrthoDB" id="25753at2"/>
<reference evidence="7 8" key="1">
    <citation type="submission" date="2015-08" db="EMBL/GenBank/DDBJ databases">
        <title>The complete genome sequence of Bacillus beveridgei MLTeJB.</title>
        <authorList>
            <person name="Hanson T.E."/>
            <person name="Mesa C."/>
            <person name="Basesman S.M."/>
            <person name="Oremland R.S."/>
        </authorList>
    </citation>
    <scope>NUCLEOTIDE SEQUENCE [LARGE SCALE GENOMIC DNA]</scope>
    <source>
        <strain evidence="7 8">MLTeJB</strain>
    </source>
</reference>
<keyword evidence="8" id="KW-1185">Reference proteome</keyword>
<evidence type="ECO:0000313" key="7">
    <source>
        <dbReference type="EMBL" id="AOM82760.1"/>
    </source>
</evidence>